<dbReference type="InterPro" id="IPR001810">
    <property type="entry name" value="F-box_dom"/>
</dbReference>
<dbReference type="InterPro" id="IPR017451">
    <property type="entry name" value="F-box-assoc_interact_dom"/>
</dbReference>
<sequence>MAPPGTSKRRGRRGRRASRSAGLPLDALFEIMLRLPAREVCRLRAVCRSWRAVASDRVFIDAHASCHPGPYVATCFSEDDGGGGGDESCGVDIIDLSSGDIVKSIYTDVTGSRVQRTRLDLVCLVEGPSPLDVTVLNPVTGATYSPTKSISEDYEHLLNSGRLTMESCAFGKVPSTGEYKALRLLGSGNPWQLCDCEIMTVNGAGTLQWRALQGPPLPVCSSNKMRSVVINGVVYFLLDYSRLFCTNDGMLIRPGNIVPFNLETEEWMGTLNGPKPVAKGRDMIVISSTLEIMEQLSLADLNGSLVMVHAVYGSPMDLWFLSDLEQGLWVKRYSIDFQYYRNNAYPLLLLDDEKIVFLLRGTNVLQSYDLKDDTYTDILELEDFRSVGIYTGNLLSLEGGGLPAEAGVALGAARQGLVGLGGAAALIILSLSTSTMGCIGAAADMDKSNATSMFELQNLQGLFLIKELSVYQVHTPNLFRRPACRPHMDNLIFYEFSKIAAEFAIEDICELSYFLSIEANRLPGDELMLAQITEKRYLIDLPHRTDFQKLRPEMFKYWSTAGAGHP</sequence>
<dbReference type="Gramene" id="OPUNC07G06020.1">
    <property type="protein sequence ID" value="OPUNC07G06020.1"/>
    <property type="gene ID" value="OPUNC07G06020"/>
</dbReference>
<keyword evidence="3" id="KW-1185">Reference proteome</keyword>
<dbReference type="InterPro" id="IPR013187">
    <property type="entry name" value="F-box-assoc_dom_typ3"/>
</dbReference>
<name>A0A0E0LI67_ORYPU</name>
<dbReference type="STRING" id="4537.A0A0E0LI67"/>
<evidence type="ECO:0000313" key="3">
    <source>
        <dbReference type="Proteomes" id="UP000026962"/>
    </source>
</evidence>
<dbReference type="SUPFAM" id="SSF81383">
    <property type="entry name" value="F-box domain"/>
    <property type="match status" value="1"/>
</dbReference>
<feature type="domain" description="F-box" evidence="1">
    <location>
        <begin position="17"/>
        <end position="62"/>
    </location>
</feature>
<dbReference type="PANTHER" id="PTHR31111">
    <property type="entry name" value="BNAA05G37150D PROTEIN-RELATED"/>
    <property type="match status" value="1"/>
</dbReference>
<dbReference type="Pfam" id="PF00646">
    <property type="entry name" value="F-box"/>
    <property type="match status" value="1"/>
</dbReference>
<organism evidence="2">
    <name type="scientific">Oryza punctata</name>
    <name type="common">Red rice</name>
    <dbReference type="NCBI Taxonomy" id="4537"/>
    <lineage>
        <taxon>Eukaryota</taxon>
        <taxon>Viridiplantae</taxon>
        <taxon>Streptophyta</taxon>
        <taxon>Embryophyta</taxon>
        <taxon>Tracheophyta</taxon>
        <taxon>Spermatophyta</taxon>
        <taxon>Magnoliopsida</taxon>
        <taxon>Liliopsida</taxon>
        <taxon>Poales</taxon>
        <taxon>Poaceae</taxon>
        <taxon>BOP clade</taxon>
        <taxon>Oryzoideae</taxon>
        <taxon>Oryzeae</taxon>
        <taxon>Oryzinae</taxon>
        <taxon>Oryza</taxon>
    </lineage>
</organism>
<dbReference type="NCBIfam" id="TIGR01640">
    <property type="entry name" value="F_box_assoc_1"/>
    <property type="match status" value="1"/>
</dbReference>
<dbReference type="CDD" id="cd22157">
    <property type="entry name" value="F-box_AtFBW1-like"/>
    <property type="match status" value="1"/>
</dbReference>
<dbReference type="Proteomes" id="UP000026962">
    <property type="component" value="Chromosome 7"/>
</dbReference>
<dbReference type="PROSITE" id="PS50181">
    <property type="entry name" value="FBOX"/>
    <property type="match status" value="1"/>
</dbReference>
<evidence type="ECO:0000313" key="2">
    <source>
        <dbReference type="EnsemblPlants" id="OPUNC07G06020.1"/>
    </source>
</evidence>
<evidence type="ECO:0000259" key="1">
    <source>
        <dbReference type="PROSITE" id="PS50181"/>
    </source>
</evidence>
<dbReference type="Pfam" id="PF08268">
    <property type="entry name" value="FBA_3"/>
    <property type="match status" value="1"/>
</dbReference>
<protein>
    <recommendedName>
        <fullName evidence="1">F-box domain-containing protein</fullName>
    </recommendedName>
</protein>
<dbReference type="EnsemblPlants" id="OPUNC07G06020.1">
    <property type="protein sequence ID" value="OPUNC07G06020.1"/>
    <property type="gene ID" value="OPUNC07G06020"/>
</dbReference>
<dbReference type="Gene3D" id="1.20.1280.50">
    <property type="match status" value="1"/>
</dbReference>
<dbReference type="eggNOG" id="ENOG502R66E">
    <property type="taxonomic scope" value="Eukaryota"/>
</dbReference>
<dbReference type="SMART" id="SM00256">
    <property type="entry name" value="FBOX"/>
    <property type="match status" value="1"/>
</dbReference>
<reference evidence="2" key="2">
    <citation type="submission" date="2018-05" db="EMBL/GenBank/DDBJ databases">
        <title>OpunRS2 (Oryza punctata Reference Sequence Version 2).</title>
        <authorList>
            <person name="Zhang J."/>
            <person name="Kudrna D."/>
            <person name="Lee S."/>
            <person name="Talag J."/>
            <person name="Welchert J."/>
            <person name="Wing R.A."/>
        </authorList>
    </citation>
    <scope>NUCLEOTIDE SEQUENCE [LARGE SCALE GENOMIC DNA]</scope>
</reference>
<dbReference type="OMA" id="WMGILNG"/>
<dbReference type="AlphaFoldDB" id="A0A0E0LI67"/>
<accession>A0A0E0LI67</accession>
<reference evidence="2" key="1">
    <citation type="submission" date="2015-04" db="UniProtKB">
        <authorList>
            <consortium name="EnsemblPlants"/>
        </authorList>
    </citation>
    <scope>IDENTIFICATION</scope>
</reference>
<dbReference type="PANTHER" id="PTHR31111:SF133">
    <property type="entry name" value="OS07G0196600 PROTEIN"/>
    <property type="match status" value="1"/>
</dbReference>
<dbReference type="InterPro" id="IPR036047">
    <property type="entry name" value="F-box-like_dom_sf"/>
</dbReference>
<proteinExistence type="predicted"/>